<dbReference type="EMBL" id="CM003380">
    <property type="protein sequence ID" value="KOM55754.1"/>
    <property type="molecule type" value="Genomic_DNA"/>
</dbReference>
<dbReference type="STRING" id="3914.A0A0L9VLY2"/>
<dbReference type="AlphaFoldDB" id="A0A0L9VLY2"/>
<name>A0A0L9VLY2_PHAAN</name>
<dbReference type="Gramene" id="KOM55754">
    <property type="protein sequence ID" value="KOM55754"/>
    <property type="gene ID" value="LR48_Vigan10g164600"/>
</dbReference>
<reference evidence="3" key="1">
    <citation type="journal article" date="2015" name="Proc. Natl. Acad. Sci. U.S.A.">
        <title>Genome sequencing of adzuki bean (Vigna angularis) provides insight into high starch and low fat accumulation and domestication.</title>
        <authorList>
            <person name="Yang K."/>
            <person name="Tian Z."/>
            <person name="Chen C."/>
            <person name="Luo L."/>
            <person name="Zhao B."/>
            <person name="Wang Z."/>
            <person name="Yu L."/>
            <person name="Li Y."/>
            <person name="Sun Y."/>
            <person name="Li W."/>
            <person name="Chen Y."/>
            <person name="Li Y."/>
            <person name="Zhang Y."/>
            <person name="Ai D."/>
            <person name="Zhao J."/>
            <person name="Shang C."/>
            <person name="Ma Y."/>
            <person name="Wu B."/>
            <person name="Wang M."/>
            <person name="Gao L."/>
            <person name="Sun D."/>
            <person name="Zhang P."/>
            <person name="Guo F."/>
            <person name="Wang W."/>
            <person name="Li Y."/>
            <person name="Wang J."/>
            <person name="Varshney R.K."/>
            <person name="Wang J."/>
            <person name="Ling H.Q."/>
            <person name="Wan P."/>
        </authorList>
    </citation>
    <scope>NUCLEOTIDE SEQUENCE</scope>
    <source>
        <strain evidence="3">cv. Jingnong 6</strain>
    </source>
</reference>
<dbReference type="OMA" id="CNIRIAK"/>
<protein>
    <recommendedName>
        <fullName evidence="1">Neprosin PEP catalytic domain-containing protein</fullName>
    </recommendedName>
</protein>
<accession>A0A0L9VLY2</accession>
<proteinExistence type="predicted"/>
<dbReference type="Proteomes" id="UP000053144">
    <property type="component" value="Chromosome 10"/>
</dbReference>
<dbReference type="InterPro" id="IPR053168">
    <property type="entry name" value="Glutamic_endopeptidase"/>
</dbReference>
<dbReference type="PROSITE" id="PS52045">
    <property type="entry name" value="NEPROSIN_PEP_CD"/>
    <property type="match status" value="1"/>
</dbReference>
<dbReference type="PANTHER" id="PTHR31589">
    <property type="entry name" value="PROTEIN, PUTATIVE (DUF239)-RELATED-RELATED"/>
    <property type="match status" value="1"/>
</dbReference>
<sequence length="180" mass="19738">MLKTLQSDNFKKTGCYNTACRGFVQVDRKNFPGGYFPDTSTYGGATYEAYMAITQDLKTKNWWISAGKVNIGYYPAALFSNLGSASIVGWGGRTKANVGGRSPPMGSGHFPDGDRTHESYFRSPKIQGASLIVYTPESFMTKHFSDNTKCYDVGYHDKYYGEVNKESVVHFGGPGGNCGI</sequence>
<organism evidence="2 3">
    <name type="scientific">Phaseolus angularis</name>
    <name type="common">Azuki bean</name>
    <name type="synonym">Vigna angularis</name>
    <dbReference type="NCBI Taxonomy" id="3914"/>
    <lineage>
        <taxon>Eukaryota</taxon>
        <taxon>Viridiplantae</taxon>
        <taxon>Streptophyta</taxon>
        <taxon>Embryophyta</taxon>
        <taxon>Tracheophyta</taxon>
        <taxon>Spermatophyta</taxon>
        <taxon>Magnoliopsida</taxon>
        <taxon>eudicotyledons</taxon>
        <taxon>Gunneridae</taxon>
        <taxon>Pentapetalae</taxon>
        <taxon>rosids</taxon>
        <taxon>fabids</taxon>
        <taxon>Fabales</taxon>
        <taxon>Fabaceae</taxon>
        <taxon>Papilionoideae</taxon>
        <taxon>50 kb inversion clade</taxon>
        <taxon>NPAAA clade</taxon>
        <taxon>indigoferoid/millettioid clade</taxon>
        <taxon>Phaseoleae</taxon>
        <taxon>Vigna</taxon>
    </lineage>
</organism>
<dbReference type="PANTHER" id="PTHR31589:SF223">
    <property type="entry name" value="PROTEIN, PUTATIVE (DUF239)-RELATED"/>
    <property type="match status" value="1"/>
</dbReference>
<evidence type="ECO:0000313" key="2">
    <source>
        <dbReference type="EMBL" id="KOM55754.1"/>
    </source>
</evidence>
<feature type="domain" description="Neprosin PEP catalytic" evidence="1">
    <location>
        <begin position="1"/>
        <end position="179"/>
    </location>
</feature>
<dbReference type="Pfam" id="PF03080">
    <property type="entry name" value="Neprosin"/>
    <property type="match status" value="1"/>
</dbReference>
<evidence type="ECO:0000259" key="1">
    <source>
        <dbReference type="PROSITE" id="PS52045"/>
    </source>
</evidence>
<evidence type="ECO:0000313" key="3">
    <source>
        <dbReference type="Proteomes" id="UP000053144"/>
    </source>
</evidence>
<dbReference type="InterPro" id="IPR004314">
    <property type="entry name" value="Neprosin"/>
</dbReference>
<gene>
    <name evidence="2" type="ORF">LR48_Vigan10g164600</name>
</gene>